<comment type="caution">
    <text evidence="2">The sequence shown here is derived from an EMBL/GenBank/DDBJ whole genome shotgun (WGS) entry which is preliminary data.</text>
</comment>
<evidence type="ECO:0000256" key="1">
    <source>
        <dbReference type="SAM" id="Phobius"/>
    </source>
</evidence>
<dbReference type="AlphaFoldDB" id="A0AAV0CQV9"/>
<evidence type="ECO:0000313" key="2">
    <source>
        <dbReference type="EMBL" id="CAH9080913.1"/>
    </source>
</evidence>
<dbReference type="Proteomes" id="UP001152523">
    <property type="component" value="Unassembled WGS sequence"/>
</dbReference>
<evidence type="ECO:0000313" key="3">
    <source>
        <dbReference type="Proteomes" id="UP001152523"/>
    </source>
</evidence>
<feature type="transmembrane region" description="Helical" evidence="1">
    <location>
        <begin position="66"/>
        <end position="91"/>
    </location>
</feature>
<keyword evidence="1" id="KW-0812">Transmembrane</keyword>
<organism evidence="2 3">
    <name type="scientific">Cuscuta epithymum</name>
    <dbReference type="NCBI Taxonomy" id="186058"/>
    <lineage>
        <taxon>Eukaryota</taxon>
        <taxon>Viridiplantae</taxon>
        <taxon>Streptophyta</taxon>
        <taxon>Embryophyta</taxon>
        <taxon>Tracheophyta</taxon>
        <taxon>Spermatophyta</taxon>
        <taxon>Magnoliopsida</taxon>
        <taxon>eudicotyledons</taxon>
        <taxon>Gunneridae</taxon>
        <taxon>Pentapetalae</taxon>
        <taxon>asterids</taxon>
        <taxon>lamiids</taxon>
        <taxon>Solanales</taxon>
        <taxon>Convolvulaceae</taxon>
        <taxon>Cuscuteae</taxon>
        <taxon>Cuscuta</taxon>
        <taxon>Cuscuta subgen. Cuscuta</taxon>
    </lineage>
</organism>
<accession>A0AAV0CQV9</accession>
<keyword evidence="1" id="KW-0472">Membrane</keyword>
<keyword evidence="1" id="KW-1133">Transmembrane helix</keyword>
<sequence length="123" mass="14315">MNYSNIIQIIGSAFPKQSADLLEPIWQVIPTHGSFLLVFFCFLYFCFFLSLFSLSFSLLHDSIFCILLPWFFSSLIFALTVHYFFVFFSFIPSFMPSMDFNNEIGKSNSNFPLLESDLNRLLT</sequence>
<proteinExistence type="predicted"/>
<reference evidence="2" key="1">
    <citation type="submission" date="2022-07" db="EMBL/GenBank/DDBJ databases">
        <authorList>
            <person name="Macas J."/>
            <person name="Novak P."/>
            <person name="Neumann P."/>
        </authorList>
    </citation>
    <scope>NUCLEOTIDE SEQUENCE</scope>
</reference>
<name>A0AAV0CQV9_9ASTE</name>
<gene>
    <name evidence="2" type="ORF">CEPIT_LOCUS7496</name>
</gene>
<protein>
    <submittedName>
        <fullName evidence="2">Uncharacterized protein</fullName>
    </submittedName>
</protein>
<keyword evidence="3" id="KW-1185">Reference proteome</keyword>
<feature type="transmembrane region" description="Helical" evidence="1">
    <location>
        <begin position="35"/>
        <end position="59"/>
    </location>
</feature>
<dbReference type="EMBL" id="CAMAPF010000035">
    <property type="protein sequence ID" value="CAH9080913.1"/>
    <property type="molecule type" value="Genomic_DNA"/>
</dbReference>